<evidence type="ECO:0000259" key="2">
    <source>
        <dbReference type="PROSITE" id="PS50206"/>
    </source>
</evidence>
<keyword evidence="3" id="KW-0808">Transferase</keyword>
<dbReference type="InterPro" id="IPR001763">
    <property type="entry name" value="Rhodanese-like_dom"/>
</dbReference>
<dbReference type="Proteomes" id="UP000092932">
    <property type="component" value="Chromosome"/>
</dbReference>
<dbReference type="InterPro" id="IPR036873">
    <property type="entry name" value="Rhodanese-like_dom_sf"/>
</dbReference>
<dbReference type="SUPFAM" id="SSF52821">
    <property type="entry name" value="Rhodanese/Cell cycle control phosphatase"/>
    <property type="match status" value="1"/>
</dbReference>
<gene>
    <name evidence="3" type="primary">moeZ</name>
    <name evidence="3" type="ORF">A6F68_01165</name>
</gene>
<keyword evidence="3" id="KW-0548">Nucleotidyltransferase</keyword>
<feature type="domain" description="Rhodanese" evidence="2">
    <location>
        <begin position="53"/>
        <end position="140"/>
    </location>
</feature>
<name>A0A1B2ABZ9_9SPHN</name>
<keyword evidence="4" id="KW-1185">Reference proteome</keyword>
<feature type="chain" id="PRO_5008534031" evidence="1">
    <location>
        <begin position="27"/>
        <end position="142"/>
    </location>
</feature>
<dbReference type="SMART" id="SM00450">
    <property type="entry name" value="RHOD"/>
    <property type="match status" value="1"/>
</dbReference>
<dbReference type="Pfam" id="PF00581">
    <property type="entry name" value="Rhodanese"/>
    <property type="match status" value="1"/>
</dbReference>
<dbReference type="CDD" id="cd00158">
    <property type="entry name" value="RHOD"/>
    <property type="match status" value="1"/>
</dbReference>
<organism evidence="3 4">
    <name type="scientific">Tsuneonella dongtanensis</name>
    <dbReference type="NCBI Taxonomy" id="692370"/>
    <lineage>
        <taxon>Bacteria</taxon>
        <taxon>Pseudomonadati</taxon>
        <taxon>Pseudomonadota</taxon>
        <taxon>Alphaproteobacteria</taxon>
        <taxon>Sphingomonadales</taxon>
        <taxon>Erythrobacteraceae</taxon>
        <taxon>Tsuneonella</taxon>
    </lineage>
</organism>
<dbReference type="GO" id="GO:0004792">
    <property type="term" value="F:thiosulfate-cyanide sulfurtransferase activity"/>
    <property type="evidence" value="ECO:0007669"/>
    <property type="project" value="TreeGrafter"/>
</dbReference>
<dbReference type="GO" id="GO:0016779">
    <property type="term" value="F:nucleotidyltransferase activity"/>
    <property type="evidence" value="ECO:0007669"/>
    <property type="project" value="UniProtKB-KW"/>
</dbReference>
<dbReference type="EMBL" id="CP016591">
    <property type="protein sequence ID" value="ANY19683.1"/>
    <property type="molecule type" value="Genomic_DNA"/>
</dbReference>
<dbReference type="PANTHER" id="PTHR44086">
    <property type="entry name" value="THIOSULFATE SULFURTRANSFERASE RDL2, MITOCHONDRIAL-RELATED"/>
    <property type="match status" value="1"/>
</dbReference>
<dbReference type="Gene3D" id="3.40.250.10">
    <property type="entry name" value="Rhodanese-like domain"/>
    <property type="match status" value="1"/>
</dbReference>
<dbReference type="AlphaFoldDB" id="A0A1B2ABZ9"/>
<dbReference type="PROSITE" id="PS50206">
    <property type="entry name" value="RHODANESE_3"/>
    <property type="match status" value="1"/>
</dbReference>
<dbReference type="STRING" id="692370.A6F68_01165"/>
<dbReference type="PROSITE" id="PS51257">
    <property type="entry name" value="PROKAR_LIPOPROTEIN"/>
    <property type="match status" value="1"/>
</dbReference>
<evidence type="ECO:0000313" key="3">
    <source>
        <dbReference type="EMBL" id="ANY19683.1"/>
    </source>
</evidence>
<reference evidence="3 4" key="1">
    <citation type="submission" date="2016-07" db="EMBL/GenBank/DDBJ databases">
        <title>Complete genome sequence of Altererythrobacter dongtanensis KCTC 22672, a type strain with esterase isolated from tidal flat.</title>
        <authorList>
            <person name="Cheng H."/>
            <person name="Wu Y.-H."/>
            <person name="Zhou P."/>
            <person name="Huo Y.-Y."/>
            <person name="Wang C.-S."/>
            <person name="Xu X.-W."/>
        </authorList>
    </citation>
    <scope>NUCLEOTIDE SEQUENCE [LARGE SCALE GENOMIC DNA]</scope>
    <source>
        <strain evidence="3 4">KCTC 22672</strain>
    </source>
</reference>
<sequence>MTVRTRLSVAAAALALAVTGCSTSEANTAAADVASVSEGIASLDARQLGALVDAGKVVLVDVRTPEEFAEGHIAGAVNMPLDQFEPGAVPQVADKQTVLYCRSGKRSLTAAEMLEDATGSAVHLAGGILAWQESGRSVTALQ</sequence>
<accession>A0A1B2ABZ9</accession>
<protein>
    <submittedName>
        <fullName evidence="3">Putative adenylyltransferase/sulfurtransferase MoeZ</fullName>
    </submittedName>
</protein>
<dbReference type="KEGG" id="ado:A6F68_01165"/>
<feature type="signal peptide" evidence="1">
    <location>
        <begin position="1"/>
        <end position="26"/>
    </location>
</feature>
<dbReference type="RefSeq" id="WP_232308205.1">
    <property type="nucleotide sequence ID" value="NZ_CP016591.1"/>
</dbReference>
<proteinExistence type="predicted"/>
<dbReference type="PANTHER" id="PTHR44086:SF10">
    <property type="entry name" value="THIOSULFATE SULFURTRANSFERASE_RHODANESE-LIKE DOMAIN-CONTAINING PROTEIN 3"/>
    <property type="match status" value="1"/>
</dbReference>
<evidence type="ECO:0000256" key="1">
    <source>
        <dbReference type="SAM" id="SignalP"/>
    </source>
</evidence>
<dbReference type="PATRIC" id="fig|692370.5.peg.1183"/>
<evidence type="ECO:0000313" key="4">
    <source>
        <dbReference type="Proteomes" id="UP000092932"/>
    </source>
</evidence>
<keyword evidence="1" id="KW-0732">Signal</keyword>